<dbReference type="EMBL" id="LKET01000026">
    <property type="protein sequence ID" value="KPU45322.1"/>
    <property type="molecule type" value="Genomic_DNA"/>
</dbReference>
<sequence>MTNQLLDSYNDKLKRLDKCVKFEKVDRVPIAVATLYFSAKYSNLSYDTMFYDTEKYKEAAAKFALDFNWDAACFLRSFETVTLGLSLAASDPKLAINVAIASVMGGGFAHDILKDIYASHPGRELPKDGESHFLIKDTVISPEEYDEFIVNPLQFLSDIVVPRVYRSLNKPGSSESNAALINLGLQLGPSLNNVVEFTKRMKEVNCPPWYMALAPNPLDFIGSFVRNFDKVLFDIRRYPTKIKKLCEELAPVFAAVGKATGQLSYDLTGSKRVFLPVWYNSFLSNKQFKEFHWPYIKYIAEELIKEGFTPLLSFQGEHDHLLDTILELPEGKAIAWFDRTDVIKAKKVIGEHTCVAGGISPSLLIGGTPEEVDSRIKLILDEIKPAKGFIFTLPFNAIGPAKIENVKAMTEAVFKYGEY</sequence>
<dbReference type="Proteomes" id="UP000050326">
    <property type="component" value="Unassembled WGS sequence"/>
</dbReference>
<dbReference type="PANTHER" id="PTHR47099">
    <property type="entry name" value="METHYLCOBAMIDE:COM METHYLTRANSFERASE MTBA"/>
    <property type="match status" value="1"/>
</dbReference>
<dbReference type="Pfam" id="PF01208">
    <property type="entry name" value="URO-D"/>
    <property type="match status" value="1"/>
</dbReference>
<keyword evidence="3" id="KW-1185">Reference proteome</keyword>
<evidence type="ECO:0000313" key="2">
    <source>
        <dbReference type="EMBL" id="KPU45322.1"/>
    </source>
</evidence>
<dbReference type="AlphaFoldDB" id="A0A0P8YZL4"/>
<dbReference type="STRING" id="36849.OXPF_12150"/>
<dbReference type="PANTHER" id="PTHR47099:SF1">
    <property type="entry name" value="METHYLCOBAMIDE:COM METHYLTRANSFERASE MTBA"/>
    <property type="match status" value="1"/>
</dbReference>
<gene>
    <name evidence="2" type="primary">hemE_2</name>
    <name evidence="2" type="ORF">OXPF_12150</name>
</gene>
<dbReference type="InterPro" id="IPR000257">
    <property type="entry name" value="Uroporphyrinogen_deCOase"/>
</dbReference>
<dbReference type="SUPFAM" id="SSF51726">
    <property type="entry name" value="UROD/MetE-like"/>
    <property type="match status" value="1"/>
</dbReference>
<dbReference type="OrthoDB" id="9813603at2"/>
<evidence type="ECO:0000259" key="1">
    <source>
        <dbReference type="Pfam" id="PF01208"/>
    </source>
</evidence>
<comment type="caution">
    <text evidence="2">The sequence shown here is derived from an EMBL/GenBank/DDBJ whole genome shotgun (WGS) entry which is preliminary data.</text>
</comment>
<organism evidence="2 3">
    <name type="scientific">Oxobacter pfennigii</name>
    <dbReference type="NCBI Taxonomy" id="36849"/>
    <lineage>
        <taxon>Bacteria</taxon>
        <taxon>Bacillati</taxon>
        <taxon>Bacillota</taxon>
        <taxon>Clostridia</taxon>
        <taxon>Eubacteriales</taxon>
        <taxon>Clostridiaceae</taxon>
        <taxon>Oxobacter</taxon>
    </lineage>
</organism>
<dbReference type="GO" id="GO:0004853">
    <property type="term" value="F:uroporphyrinogen decarboxylase activity"/>
    <property type="evidence" value="ECO:0007669"/>
    <property type="project" value="UniProtKB-EC"/>
</dbReference>
<keyword evidence="2" id="KW-0456">Lyase</keyword>
<evidence type="ECO:0000313" key="3">
    <source>
        <dbReference type="Proteomes" id="UP000050326"/>
    </source>
</evidence>
<proteinExistence type="predicted"/>
<feature type="domain" description="Uroporphyrinogen decarboxylase (URO-D)" evidence="1">
    <location>
        <begin position="224"/>
        <end position="415"/>
    </location>
</feature>
<accession>A0A0P8YZL4</accession>
<dbReference type="PATRIC" id="fig|36849.3.peg.1295"/>
<protein>
    <submittedName>
        <fullName evidence="2">Uroporphyrinogen decarboxylase</fullName>
        <ecNumber evidence="2">4.1.1.37</ecNumber>
    </submittedName>
</protein>
<dbReference type="Gene3D" id="3.20.20.210">
    <property type="match status" value="1"/>
</dbReference>
<reference evidence="2 3" key="1">
    <citation type="submission" date="2015-09" db="EMBL/GenBank/DDBJ databases">
        <title>Genome sequence of Oxobacter pfennigii DSM 3222.</title>
        <authorList>
            <person name="Poehlein A."/>
            <person name="Bengelsdorf F.R."/>
            <person name="Schiel-Bengelsdorf B."/>
            <person name="Duerre P."/>
            <person name="Daniel R."/>
        </authorList>
    </citation>
    <scope>NUCLEOTIDE SEQUENCE [LARGE SCALE GENOMIC DNA]</scope>
    <source>
        <strain evidence="2 3">DSM 3222</strain>
    </source>
</reference>
<dbReference type="EC" id="4.1.1.37" evidence="2"/>
<dbReference type="RefSeq" id="WP_054874305.1">
    <property type="nucleotide sequence ID" value="NZ_LKET01000026.1"/>
</dbReference>
<name>A0A0P8YZL4_9CLOT</name>
<dbReference type="InterPro" id="IPR038071">
    <property type="entry name" value="UROD/MetE-like_sf"/>
</dbReference>
<dbReference type="InterPro" id="IPR052024">
    <property type="entry name" value="Methanogen_methyltrans"/>
</dbReference>
<dbReference type="GO" id="GO:0006779">
    <property type="term" value="P:porphyrin-containing compound biosynthetic process"/>
    <property type="evidence" value="ECO:0007669"/>
    <property type="project" value="InterPro"/>
</dbReference>